<dbReference type="HOGENOM" id="CLU_187880_0_0_1"/>
<sequence>MSRQICFVFALFMISFLLLDQVHSAPHHNKKHAACQYRLFKTLNTLCNKMGDLETIKATAARCCKENCDLTEMYSACTLNPSNGSDESTESY</sequence>
<dbReference type="CTD" id="9800316"/>
<organism evidence="1 2">
    <name type="scientific">Caenorhabditis remanei</name>
    <name type="common">Caenorhabditis vulgaris</name>
    <dbReference type="NCBI Taxonomy" id="31234"/>
    <lineage>
        <taxon>Eukaryota</taxon>
        <taxon>Metazoa</taxon>
        <taxon>Ecdysozoa</taxon>
        <taxon>Nematoda</taxon>
        <taxon>Chromadorea</taxon>
        <taxon>Rhabditida</taxon>
        <taxon>Rhabditina</taxon>
        <taxon>Rhabditomorpha</taxon>
        <taxon>Rhabditoidea</taxon>
        <taxon>Rhabditidae</taxon>
        <taxon>Peloderinae</taxon>
        <taxon>Caenorhabditis</taxon>
    </lineage>
</organism>
<dbReference type="SUPFAM" id="SSF56994">
    <property type="entry name" value="Insulin-like"/>
    <property type="match status" value="1"/>
</dbReference>
<dbReference type="KEGG" id="crq:GCK72_006066"/>
<dbReference type="InterPro" id="IPR036438">
    <property type="entry name" value="Insulin-like_sf"/>
</dbReference>
<name>A0A260YRH0_CAERE</name>
<gene>
    <name evidence="1" type="ORF">FL82_11992</name>
</gene>
<dbReference type="Proteomes" id="UP000216624">
    <property type="component" value="Unassembled WGS sequence"/>
</dbReference>
<dbReference type="STRING" id="31234.E3M4Q8"/>
<reference evidence="1" key="1">
    <citation type="submission" date="2017-08" db="EMBL/GenBank/DDBJ databases">
        <authorList>
            <person name="de Groot N.N."/>
        </authorList>
    </citation>
    <scope>NUCLEOTIDE SEQUENCE [LARGE SCALE GENOMIC DNA]</scope>
    <source>
        <strain evidence="1">PX439</strain>
    </source>
</reference>
<dbReference type="OMA" id="RCCKENC"/>
<accession>A0A260YRH0</accession>
<protein>
    <submittedName>
        <fullName evidence="1">Uncharacterized protein</fullName>
    </submittedName>
</protein>
<feature type="non-terminal residue" evidence="1">
    <location>
        <position position="1"/>
    </location>
</feature>
<dbReference type="OrthoDB" id="5870153at2759"/>
<evidence type="ECO:0000313" key="1">
    <source>
        <dbReference type="EMBL" id="OZF76003.1"/>
    </source>
</evidence>
<dbReference type="EMBL" id="NMWX01000827">
    <property type="protein sequence ID" value="OZF76003.1"/>
    <property type="molecule type" value="Genomic_DNA"/>
</dbReference>
<keyword evidence="2" id="KW-1185">Reference proteome</keyword>
<comment type="caution">
    <text evidence="1">The sequence shown here is derived from an EMBL/GenBank/DDBJ whole genome shotgun (WGS) entry which is preliminary data.</text>
</comment>
<proteinExistence type="predicted"/>
<evidence type="ECO:0000313" key="2">
    <source>
        <dbReference type="Proteomes" id="UP000216624"/>
    </source>
</evidence>